<dbReference type="Proteomes" id="UP000092460">
    <property type="component" value="Unassembled WGS sequence"/>
</dbReference>
<sequence>MHSELPQAIRAKNMSISIVISKLIELRPFSTGIDLVSVKAKVSVHTSATKWLQGNHQVICTFAIELETYTEKKSRHEGERVKEKGLPNLRLYAVSTARANRHNTGIAVSWDIYNSLSCHAHALAVHVPSSSHHSSDGLRRAKENDDDDDDNDDNDDDDDDDDDVIIIHLTNREK</sequence>
<evidence type="ECO:0000313" key="3">
    <source>
        <dbReference type="Proteomes" id="UP000092460"/>
    </source>
</evidence>
<feature type="compositionally biased region" description="Basic and acidic residues" evidence="1">
    <location>
        <begin position="133"/>
        <end position="143"/>
    </location>
</feature>
<protein>
    <submittedName>
        <fullName evidence="2">Uncharacterized protein</fullName>
    </submittedName>
</protein>
<evidence type="ECO:0000256" key="1">
    <source>
        <dbReference type="SAM" id="MobiDB-lite"/>
    </source>
</evidence>
<dbReference type="VEuPathDB" id="VectorBase:GPPI015561"/>
<feature type="region of interest" description="Disordered" evidence="1">
    <location>
        <begin position="128"/>
        <end position="164"/>
    </location>
</feature>
<reference evidence="2" key="2">
    <citation type="submission" date="2020-05" db="UniProtKB">
        <authorList>
            <consortium name="EnsemblMetazoa"/>
        </authorList>
    </citation>
    <scope>IDENTIFICATION</scope>
    <source>
        <strain evidence="2">IAEA</strain>
    </source>
</reference>
<name>A0A1B0B1C2_9MUSC</name>
<dbReference type="AlphaFoldDB" id="A0A1B0B1C2"/>
<proteinExistence type="predicted"/>
<accession>A0A1B0B1C2</accession>
<evidence type="ECO:0000313" key="2">
    <source>
        <dbReference type="EnsemblMetazoa" id="GPPI015561-PA"/>
    </source>
</evidence>
<dbReference type="EnsemblMetazoa" id="GPPI015561-RA">
    <property type="protein sequence ID" value="GPPI015561-PA"/>
    <property type="gene ID" value="GPPI015561"/>
</dbReference>
<feature type="compositionally biased region" description="Acidic residues" evidence="1">
    <location>
        <begin position="144"/>
        <end position="164"/>
    </location>
</feature>
<reference evidence="3" key="1">
    <citation type="submission" date="2015-01" db="EMBL/GenBank/DDBJ databases">
        <authorList>
            <person name="Aksoy S."/>
            <person name="Warren W."/>
            <person name="Wilson R.K."/>
        </authorList>
    </citation>
    <scope>NUCLEOTIDE SEQUENCE [LARGE SCALE GENOMIC DNA]</scope>
    <source>
        <strain evidence="3">IAEA</strain>
    </source>
</reference>
<dbReference type="EMBL" id="JXJN01007048">
    <property type="status" value="NOT_ANNOTATED_CDS"/>
    <property type="molecule type" value="Genomic_DNA"/>
</dbReference>
<keyword evidence="3" id="KW-1185">Reference proteome</keyword>
<organism evidence="2 3">
    <name type="scientific">Glossina palpalis gambiensis</name>
    <dbReference type="NCBI Taxonomy" id="67801"/>
    <lineage>
        <taxon>Eukaryota</taxon>
        <taxon>Metazoa</taxon>
        <taxon>Ecdysozoa</taxon>
        <taxon>Arthropoda</taxon>
        <taxon>Hexapoda</taxon>
        <taxon>Insecta</taxon>
        <taxon>Pterygota</taxon>
        <taxon>Neoptera</taxon>
        <taxon>Endopterygota</taxon>
        <taxon>Diptera</taxon>
        <taxon>Brachycera</taxon>
        <taxon>Muscomorpha</taxon>
        <taxon>Hippoboscoidea</taxon>
        <taxon>Glossinidae</taxon>
        <taxon>Glossina</taxon>
    </lineage>
</organism>